<feature type="non-terminal residue" evidence="1">
    <location>
        <position position="87"/>
    </location>
</feature>
<dbReference type="Proteomes" id="UP000789366">
    <property type="component" value="Unassembled WGS sequence"/>
</dbReference>
<keyword evidence="2" id="KW-1185">Reference proteome</keyword>
<sequence>NSFENKDLLESELHLHYFLAKSLENELDLSYFITEVNIYYSSDEGSYNSEFANRVSLKITVISNNSESEIEVVCEKRKFKTNFIKLQ</sequence>
<proteinExistence type="predicted"/>
<reference evidence="1" key="1">
    <citation type="submission" date="2021-06" db="EMBL/GenBank/DDBJ databases">
        <authorList>
            <person name="Kallberg Y."/>
            <person name="Tangrot J."/>
            <person name="Rosling A."/>
        </authorList>
    </citation>
    <scope>NUCLEOTIDE SEQUENCE</scope>
    <source>
        <strain evidence="1">28 12/20/2015</strain>
    </source>
</reference>
<dbReference type="EMBL" id="CAJVPW010023552">
    <property type="protein sequence ID" value="CAG8701668.1"/>
    <property type="molecule type" value="Genomic_DNA"/>
</dbReference>
<protein>
    <submittedName>
        <fullName evidence="1">5504_t:CDS:1</fullName>
    </submittedName>
</protein>
<organism evidence="1 2">
    <name type="scientific">Cetraspora pellucida</name>
    <dbReference type="NCBI Taxonomy" id="1433469"/>
    <lineage>
        <taxon>Eukaryota</taxon>
        <taxon>Fungi</taxon>
        <taxon>Fungi incertae sedis</taxon>
        <taxon>Mucoromycota</taxon>
        <taxon>Glomeromycotina</taxon>
        <taxon>Glomeromycetes</taxon>
        <taxon>Diversisporales</taxon>
        <taxon>Gigasporaceae</taxon>
        <taxon>Cetraspora</taxon>
    </lineage>
</organism>
<name>A0ACA9PE57_9GLOM</name>
<evidence type="ECO:0000313" key="1">
    <source>
        <dbReference type="EMBL" id="CAG8701668.1"/>
    </source>
</evidence>
<comment type="caution">
    <text evidence="1">The sequence shown here is derived from an EMBL/GenBank/DDBJ whole genome shotgun (WGS) entry which is preliminary data.</text>
</comment>
<feature type="non-terminal residue" evidence="1">
    <location>
        <position position="1"/>
    </location>
</feature>
<gene>
    <name evidence="1" type="ORF">SPELUC_LOCUS11307</name>
</gene>
<accession>A0ACA9PE57</accession>
<evidence type="ECO:0000313" key="2">
    <source>
        <dbReference type="Proteomes" id="UP000789366"/>
    </source>
</evidence>